<proteinExistence type="predicted"/>
<dbReference type="AlphaFoldDB" id="A0A7V2ZIA9"/>
<dbReference type="PANTHER" id="PTHR31303">
    <property type="entry name" value="CTP-DEPENDENT DIACYLGLYCEROL KINASE 1"/>
    <property type="match status" value="1"/>
</dbReference>
<comment type="caution">
    <text evidence="2">The sequence shown here is derived from an EMBL/GenBank/DDBJ whole genome shotgun (WGS) entry which is preliminary data.</text>
</comment>
<keyword evidence="2" id="KW-0808">Transferase</keyword>
<organism evidence="2">
    <name type="scientific">Ignavibacterium album</name>
    <dbReference type="NCBI Taxonomy" id="591197"/>
    <lineage>
        <taxon>Bacteria</taxon>
        <taxon>Pseudomonadati</taxon>
        <taxon>Ignavibacteriota</taxon>
        <taxon>Ignavibacteria</taxon>
        <taxon>Ignavibacteriales</taxon>
        <taxon>Ignavibacteriaceae</taxon>
        <taxon>Ignavibacterium</taxon>
    </lineage>
</organism>
<protein>
    <submittedName>
        <fullName evidence="2">Dolichol kinase</fullName>
    </submittedName>
</protein>
<evidence type="ECO:0000256" key="1">
    <source>
        <dbReference type="SAM" id="Phobius"/>
    </source>
</evidence>
<feature type="transmembrane region" description="Helical" evidence="1">
    <location>
        <begin position="139"/>
        <end position="156"/>
    </location>
</feature>
<dbReference type="InterPro" id="IPR037997">
    <property type="entry name" value="Dgk1-like"/>
</dbReference>
<feature type="transmembrane region" description="Helical" evidence="1">
    <location>
        <begin position="194"/>
        <end position="217"/>
    </location>
</feature>
<keyword evidence="2" id="KW-0418">Kinase</keyword>
<name>A0A7V2ZIA9_9BACT</name>
<accession>A0A7V2ZIA9</accession>
<evidence type="ECO:0000313" key="2">
    <source>
        <dbReference type="EMBL" id="HFI90538.1"/>
    </source>
</evidence>
<reference evidence="2" key="1">
    <citation type="journal article" date="2020" name="mSystems">
        <title>Genome- and Community-Level Interaction Insights into Carbon Utilization and Element Cycling Functions of Hydrothermarchaeota in Hydrothermal Sediment.</title>
        <authorList>
            <person name="Zhou Z."/>
            <person name="Liu Y."/>
            <person name="Xu W."/>
            <person name="Pan J."/>
            <person name="Luo Z.H."/>
            <person name="Li M."/>
        </authorList>
    </citation>
    <scope>NUCLEOTIDE SEQUENCE [LARGE SCALE GENOMIC DNA]</scope>
    <source>
        <strain evidence="2">SpSt-479</strain>
    </source>
</reference>
<keyword evidence="1" id="KW-0812">Transmembrane</keyword>
<gene>
    <name evidence="2" type="ORF">ENS31_03280</name>
</gene>
<feature type="transmembrane region" description="Helical" evidence="1">
    <location>
        <begin position="40"/>
        <end position="59"/>
    </location>
</feature>
<dbReference type="EMBL" id="DSUJ01000008">
    <property type="protein sequence ID" value="HFI90538.1"/>
    <property type="molecule type" value="Genomic_DNA"/>
</dbReference>
<dbReference type="GO" id="GO:0004143">
    <property type="term" value="F:ATP-dependent diacylglycerol kinase activity"/>
    <property type="evidence" value="ECO:0007669"/>
    <property type="project" value="InterPro"/>
</dbReference>
<dbReference type="PANTHER" id="PTHR31303:SF1">
    <property type="entry name" value="CTP-DEPENDENT DIACYLGLYCEROL KINASE 1"/>
    <property type="match status" value="1"/>
</dbReference>
<sequence>MNPIDNGTIHYRDELVRKLIHLTSLSIPTIYYFIPRTTAIIILASLSVFALIVDISRYFHPEVGKIFYKFFGFLLRKHEIDHKKKNLNGATYVLLSALIGVIIFPKIIFVTAFAILIISDTSAALIGRKFGRKPFLRKSFEGTLAFFVSASIVIFFTPKLTNSIAEYMIGIVAAFVGAIIENISYGIADDNLSIPLSVGFVMWALYLIIFPHLDLILPNVPR</sequence>
<feature type="transmembrane region" description="Helical" evidence="1">
    <location>
        <begin position="168"/>
        <end position="188"/>
    </location>
</feature>
<feature type="transmembrane region" description="Helical" evidence="1">
    <location>
        <begin position="92"/>
        <end position="119"/>
    </location>
</feature>
<keyword evidence="1" id="KW-1133">Transmembrane helix</keyword>
<keyword evidence="1" id="KW-0472">Membrane</keyword>